<protein>
    <recommendedName>
        <fullName evidence="5 7">Glutamyl-tRNA(Gln) amidotransferase subunit D</fullName>
        <shortName evidence="5">Glu-ADT subunit D</shortName>
        <ecNumber evidence="5 7">6.3.5.-</ecNumber>
    </recommendedName>
</protein>
<reference evidence="11 12" key="1">
    <citation type="journal article" date="2017" name="Nat. Commun.">
        <title>'ARMAN' archaea depend on association with euryarchaeal host in culture and in situ.</title>
        <authorList>
            <person name="Golyshina O."/>
            <person name="Toshchakov S."/>
            <person name="Makarova K."/>
            <person name="Gavrilov S."/>
            <person name="Korzhenkov A."/>
            <person name="La Cono V."/>
            <person name="Arcadi E."/>
            <person name="Nechitaylo T."/>
            <person name="Ferrer M."/>
            <person name="Kublanov I."/>
            <person name="Wolf Y."/>
            <person name="Yakimov M."/>
            <person name="Golyshin P."/>
            <person name="Slesarev A."/>
            <person name="Kozyavkin S."/>
        </authorList>
    </citation>
    <scope>NUCLEOTIDE SEQUENCE [LARGE SCALE GENOMIC DNA]</scope>
    <source>
        <strain evidence="11 12">Mia14</strain>
    </source>
</reference>
<comment type="subunit">
    <text evidence="5 7">Heterodimer of GatD and GatE.</text>
</comment>
<evidence type="ECO:0000259" key="10">
    <source>
        <dbReference type="Pfam" id="PF18195"/>
    </source>
</evidence>
<feature type="active site" evidence="5">
    <location>
        <position position="179"/>
    </location>
</feature>
<dbReference type="InterPro" id="IPR006033">
    <property type="entry name" value="AsnA_fam"/>
</dbReference>
<keyword evidence="11" id="KW-0808">Transferase</keyword>
<dbReference type="PROSITE" id="PS00144">
    <property type="entry name" value="ASN_GLN_ASE_1"/>
    <property type="match status" value="1"/>
</dbReference>
<gene>
    <name evidence="5" type="primary">gatD</name>
    <name evidence="11" type="ORF">Mia14_0663</name>
</gene>
<feature type="domain" description="GatD N-terminal" evidence="10">
    <location>
        <begin position="34"/>
        <end position="67"/>
    </location>
</feature>
<dbReference type="InterPro" id="IPR040918">
    <property type="entry name" value="GatD_N"/>
</dbReference>
<dbReference type="GO" id="GO:0016740">
    <property type="term" value="F:transferase activity"/>
    <property type="evidence" value="ECO:0007669"/>
    <property type="project" value="UniProtKB-KW"/>
</dbReference>
<dbReference type="Proteomes" id="UP000197679">
    <property type="component" value="Chromosome"/>
</dbReference>
<dbReference type="PANTHER" id="PTHR11707">
    <property type="entry name" value="L-ASPARAGINASE"/>
    <property type="match status" value="1"/>
</dbReference>
<dbReference type="Gene3D" id="2.30.30.520">
    <property type="match status" value="1"/>
</dbReference>
<dbReference type="PIRSF" id="PIRSF001220">
    <property type="entry name" value="L-ASNase_gatD"/>
    <property type="match status" value="1"/>
</dbReference>
<dbReference type="CDD" id="cd08962">
    <property type="entry name" value="GatD"/>
    <property type="match status" value="1"/>
</dbReference>
<evidence type="ECO:0000313" key="11">
    <source>
        <dbReference type="EMBL" id="ASI13966.1"/>
    </source>
</evidence>
<dbReference type="SMART" id="SM00870">
    <property type="entry name" value="Asparaginase"/>
    <property type="match status" value="1"/>
</dbReference>
<dbReference type="PANTHER" id="PTHR11707:SF28">
    <property type="entry name" value="60 KDA LYSOPHOSPHOLIPASE"/>
    <property type="match status" value="1"/>
</dbReference>
<dbReference type="InterPro" id="IPR027474">
    <property type="entry name" value="L-asparaginase_N"/>
</dbReference>
<dbReference type="AlphaFoldDB" id="A0A218NNB9"/>
<evidence type="ECO:0000313" key="12">
    <source>
        <dbReference type="Proteomes" id="UP000197679"/>
    </source>
</evidence>
<dbReference type="EMBL" id="CP019964">
    <property type="protein sequence ID" value="ASI13966.1"/>
    <property type="molecule type" value="Genomic_DNA"/>
</dbReference>
<dbReference type="NCBIfam" id="NF003217">
    <property type="entry name" value="PRK04183.1"/>
    <property type="match status" value="1"/>
</dbReference>
<dbReference type="InterPro" id="IPR037222">
    <property type="entry name" value="GatD_N_sf"/>
</dbReference>
<dbReference type="InterPro" id="IPR037152">
    <property type="entry name" value="L-asparaginase_N_sf"/>
</dbReference>
<feature type="active site" evidence="5">
    <location>
        <position position="180"/>
    </location>
</feature>
<evidence type="ECO:0000256" key="7">
    <source>
        <dbReference type="RuleBase" id="RU004457"/>
    </source>
</evidence>
<feature type="domain" description="Asparaginase/glutaminase C-terminal" evidence="9">
    <location>
        <begin position="309"/>
        <end position="423"/>
    </location>
</feature>
<evidence type="ECO:0000256" key="4">
    <source>
        <dbReference type="ARBA" id="ARBA00022917"/>
    </source>
</evidence>
<dbReference type="InterPro" id="IPR040919">
    <property type="entry name" value="Asparaginase_C"/>
</dbReference>
<evidence type="ECO:0000256" key="6">
    <source>
        <dbReference type="PROSITE-ProRule" id="PRU10099"/>
    </source>
</evidence>
<dbReference type="GO" id="GO:0006412">
    <property type="term" value="P:translation"/>
    <property type="evidence" value="ECO:0007669"/>
    <property type="project" value="UniProtKB-UniRule"/>
</dbReference>
<dbReference type="NCBIfam" id="TIGR02153">
    <property type="entry name" value="gatD_arch"/>
    <property type="match status" value="1"/>
</dbReference>
<dbReference type="GO" id="GO:0004067">
    <property type="term" value="F:asparaginase activity"/>
    <property type="evidence" value="ECO:0007669"/>
    <property type="project" value="UniProtKB-UniRule"/>
</dbReference>
<dbReference type="PIRSF" id="PIRSF500175">
    <property type="entry name" value="Glu_ADT_D"/>
    <property type="match status" value="1"/>
</dbReference>
<organism evidence="11 12">
    <name type="scientific">Candidatus Mancarchaeum acidiphilum</name>
    <dbReference type="NCBI Taxonomy" id="1920749"/>
    <lineage>
        <taxon>Archaea</taxon>
        <taxon>Candidatus Micrarchaeota</taxon>
        <taxon>Candidatus Mancarchaeum</taxon>
    </lineage>
</organism>
<keyword evidence="4 5" id="KW-0648">Protein biosynthesis</keyword>
<dbReference type="Pfam" id="PF17763">
    <property type="entry name" value="Asparaginase_C"/>
    <property type="match status" value="1"/>
</dbReference>
<dbReference type="InterPro" id="IPR020827">
    <property type="entry name" value="Asparaginase/glutaminase_AS1"/>
</dbReference>
<dbReference type="Pfam" id="PF00710">
    <property type="entry name" value="Asparaginase"/>
    <property type="match status" value="1"/>
</dbReference>
<dbReference type="SUPFAM" id="SSF53774">
    <property type="entry name" value="Glutaminase/Asparaginase"/>
    <property type="match status" value="1"/>
</dbReference>
<dbReference type="SFLD" id="SFLDS00057">
    <property type="entry name" value="Glutaminase/Asparaginase"/>
    <property type="match status" value="1"/>
</dbReference>
<evidence type="ECO:0000256" key="3">
    <source>
        <dbReference type="ARBA" id="ARBA00022840"/>
    </source>
</evidence>
<accession>A0A218NNB9</accession>
<dbReference type="GeneID" id="33314216"/>
<keyword evidence="12" id="KW-1185">Reference proteome</keyword>
<dbReference type="HAMAP" id="MF_00586">
    <property type="entry name" value="GatD"/>
    <property type="match status" value="1"/>
</dbReference>
<dbReference type="InterPro" id="IPR027473">
    <property type="entry name" value="L-asparaginase_C"/>
</dbReference>
<comment type="catalytic activity">
    <reaction evidence="5 7">
        <text>L-glutamyl-tRNA(Gln) + L-glutamine + ATP + H2O = L-glutaminyl-tRNA(Gln) + L-glutamate + ADP + phosphate + H(+)</text>
        <dbReference type="Rhea" id="RHEA:17521"/>
        <dbReference type="Rhea" id="RHEA-COMP:9681"/>
        <dbReference type="Rhea" id="RHEA-COMP:9684"/>
        <dbReference type="ChEBI" id="CHEBI:15377"/>
        <dbReference type="ChEBI" id="CHEBI:15378"/>
        <dbReference type="ChEBI" id="CHEBI:29985"/>
        <dbReference type="ChEBI" id="CHEBI:30616"/>
        <dbReference type="ChEBI" id="CHEBI:43474"/>
        <dbReference type="ChEBI" id="CHEBI:58359"/>
        <dbReference type="ChEBI" id="CHEBI:78520"/>
        <dbReference type="ChEBI" id="CHEBI:78521"/>
        <dbReference type="ChEBI" id="CHEBI:456216"/>
    </reaction>
</comment>
<dbReference type="InterPro" id="IPR036152">
    <property type="entry name" value="Asp/glu_Ase-like_sf"/>
</dbReference>
<dbReference type="InterPro" id="IPR006034">
    <property type="entry name" value="Asparaginase/glutaminase-like"/>
</dbReference>
<feature type="domain" description="L-asparaginase N-terminal" evidence="8">
    <location>
        <begin position="95"/>
        <end position="287"/>
    </location>
</feature>
<dbReference type="PRINTS" id="PR00139">
    <property type="entry name" value="ASNGLNASE"/>
</dbReference>
<feature type="active site" evidence="5 6">
    <location>
        <position position="103"/>
    </location>
</feature>
<dbReference type="InterPro" id="IPR011878">
    <property type="entry name" value="GatD"/>
</dbReference>
<evidence type="ECO:0000256" key="2">
    <source>
        <dbReference type="ARBA" id="ARBA00022741"/>
    </source>
</evidence>
<sequence>MYNGLVKELLDKNGLKIGDFALIEFGNSKEVVKILPNSEFTEKGILVVKLESGYNFGISVDEIDSIEKAEHKEKSDDPSESELQSIELNKDLPQVSIIYTGGTIGSKLDYRTGGVHMLLKPEELIANVPELSNIAMLHPVHLFSIASEDMTYLEWQRIASTVAEEIKGGSRGVVITIGTDTMHYVSSALSFMLKGLNAPVVFTGSQRSSDRGSSDSFMNLICSVRIAAESDIAEVGICMHKDSSDDYCQLIRGTKARKMNTSRRDAFRPINDLPIAHLGIKGEIHYDSDYNKVKSSAEGITIMDKFSDKVALLKVYPNSDPDIINYYKNKGYKGIIIEGTGLGHTSVSGRPEKSYLNNIKEAIDSGMIIGMTSQCLYGRVNSKVYTNLRLLSNAGVVYCEDMTPETAYIKLGWLLGNYNRDEARQLLNKNIAGEIRDRTLYDEFLI</sequence>
<dbReference type="GO" id="GO:0006450">
    <property type="term" value="P:regulation of translational fidelity"/>
    <property type="evidence" value="ECO:0007669"/>
    <property type="project" value="InterPro"/>
</dbReference>
<dbReference type="OrthoDB" id="371959at2157"/>
<dbReference type="GO" id="GO:0005524">
    <property type="term" value="F:ATP binding"/>
    <property type="evidence" value="ECO:0007669"/>
    <property type="project" value="UniProtKB-KW"/>
</dbReference>
<evidence type="ECO:0000256" key="5">
    <source>
        <dbReference type="HAMAP-Rule" id="MF_00586"/>
    </source>
</evidence>
<keyword evidence="2 5" id="KW-0547">Nucleotide-binding</keyword>
<name>A0A218NNB9_9ARCH</name>
<dbReference type="Gene3D" id="3.40.50.1170">
    <property type="entry name" value="L-asparaginase, N-terminal domain"/>
    <property type="match status" value="1"/>
</dbReference>
<dbReference type="PROSITE" id="PS51732">
    <property type="entry name" value="ASN_GLN_ASE_3"/>
    <property type="match status" value="1"/>
</dbReference>
<comment type="function">
    <text evidence="5 7">Allows the formation of correctly charged Gln-tRNA(Gln) through the transamidation of misacylated Glu-tRNA(Gln) in organisms which lack glutaminyl-tRNA synthetase. The reaction takes place in the presence of glutamine and ATP through an activated gamma-phospho-Glu-tRNA(Gln). The GatDE system is specific for glutamate and does not act on aspartate.</text>
</comment>
<dbReference type="GO" id="GO:0050567">
    <property type="term" value="F:glutaminyl-tRNA synthase (glutamine-hydrolyzing) activity"/>
    <property type="evidence" value="ECO:0007669"/>
    <property type="project" value="UniProtKB-UniRule"/>
</dbReference>
<evidence type="ECO:0000259" key="9">
    <source>
        <dbReference type="Pfam" id="PF17763"/>
    </source>
</evidence>
<dbReference type="SUPFAM" id="SSF141300">
    <property type="entry name" value="GatD N-terminal domain-like"/>
    <property type="match status" value="1"/>
</dbReference>
<dbReference type="RefSeq" id="WP_088820230.1">
    <property type="nucleotide sequence ID" value="NZ_CP019964.1"/>
</dbReference>
<feature type="active site" evidence="5">
    <location>
        <position position="258"/>
    </location>
</feature>
<evidence type="ECO:0000259" key="8">
    <source>
        <dbReference type="Pfam" id="PF00710"/>
    </source>
</evidence>
<evidence type="ECO:0000256" key="1">
    <source>
        <dbReference type="ARBA" id="ARBA00022598"/>
    </source>
</evidence>
<dbReference type="Gene3D" id="3.40.50.40">
    <property type="match status" value="1"/>
</dbReference>
<dbReference type="Pfam" id="PF18195">
    <property type="entry name" value="GatD_N"/>
    <property type="match status" value="1"/>
</dbReference>
<dbReference type="NCBIfam" id="TIGR00519">
    <property type="entry name" value="asnASE_I"/>
    <property type="match status" value="1"/>
</dbReference>
<comment type="similarity">
    <text evidence="5 7">Belongs to the asparaginase 1 family. GatD subfamily.</text>
</comment>
<keyword evidence="1 5" id="KW-0436">Ligase</keyword>
<dbReference type="EC" id="6.3.5.-" evidence="5 7"/>
<dbReference type="KEGG" id="marh:Mia14_0663"/>
<proteinExistence type="inferred from homology"/>
<dbReference type="GO" id="GO:0006520">
    <property type="term" value="P:amino acid metabolic process"/>
    <property type="evidence" value="ECO:0007669"/>
    <property type="project" value="InterPro"/>
</dbReference>
<keyword evidence="3 5" id="KW-0067">ATP-binding</keyword>